<dbReference type="AlphaFoldDB" id="A0A9P0J5G0"/>
<dbReference type="Pfam" id="PF00043">
    <property type="entry name" value="GST_C"/>
    <property type="match status" value="1"/>
</dbReference>
<feature type="domain" description="GST C-terminal" evidence="8">
    <location>
        <begin position="48"/>
        <end position="185"/>
    </location>
</feature>
<dbReference type="Pfam" id="PF02798">
    <property type="entry name" value="GST_N"/>
    <property type="match status" value="1"/>
</dbReference>
<keyword evidence="4" id="KW-0808">Transferase</keyword>
<dbReference type="SUPFAM" id="SSF52833">
    <property type="entry name" value="Thioredoxin-like"/>
    <property type="match status" value="1"/>
</dbReference>
<dbReference type="PANTHER" id="PTHR43969">
    <property type="entry name" value="GLUTATHIONE S TRANSFERASE D10, ISOFORM A-RELATED"/>
    <property type="match status" value="1"/>
</dbReference>
<dbReference type="SUPFAM" id="SSF47616">
    <property type="entry name" value="GST C-terminal domain-like"/>
    <property type="match status" value="1"/>
</dbReference>
<sequence>MSGIKLYYHIISPPSRFALLTCKMLGLDIEEVEIDLLAGKQYTQEFRDINPTQAVPALVDGDIKIFDSSAISIYLVENYLFPRGYSIIVGSIKGTMTEIPQDKINEVLRGYECIEYFLKDNDYLAGPKFTLCDLFLWCIMESANQILAIDENRFPNFSKWLNKVRNENEFFELNKKGADFHIDIFNKCLERNRQQAEKNE</sequence>
<evidence type="ECO:0000313" key="9">
    <source>
        <dbReference type="EMBL" id="CAH1729886.1"/>
    </source>
</evidence>
<reference evidence="9" key="1">
    <citation type="submission" date="2022-01" db="EMBL/GenBank/DDBJ databases">
        <authorList>
            <person name="King R."/>
        </authorList>
    </citation>
    <scope>NUCLEOTIDE SEQUENCE</scope>
</reference>
<evidence type="ECO:0000256" key="2">
    <source>
        <dbReference type="ARBA" id="ARBA00011738"/>
    </source>
</evidence>
<dbReference type="EMBL" id="OU895879">
    <property type="protein sequence ID" value="CAH1729886.1"/>
    <property type="molecule type" value="Genomic_DNA"/>
</dbReference>
<dbReference type="InterPro" id="IPR010987">
    <property type="entry name" value="Glutathione-S-Trfase_C-like"/>
</dbReference>
<dbReference type="GO" id="GO:0006749">
    <property type="term" value="P:glutathione metabolic process"/>
    <property type="evidence" value="ECO:0007669"/>
    <property type="project" value="TreeGrafter"/>
</dbReference>
<dbReference type="GO" id="GO:0004364">
    <property type="term" value="F:glutathione transferase activity"/>
    <property type="evidence" value="ECO:0007669"/>
    <property type="project" value="UniProtKB-EC"/>
</dbReference>
<dbReference type="InterPro" id="IPR036249">
    <property type="entry name" value="Thioredoxin-like_sf"/>
</dbReference>
<feature type="domain" description="GST N-terminal" evidence="7">
    <location>
        <begin position="2"/>
        <end position="83"/>
    </location>
</feature>
<organism evidence="9 10">
    <name type="scientific">Chironomus riparius</name>
    <dbReference type="NCBI Taxonomy" id="315576"/>
    <lineage>
        <taxon>Eukaryota</taxon>
        <taxon>Metazoa</taxon>
        <taxon>Ecdysozoa</taxon>
        <taxon>Arthropoda</taxon>
        <taxon>Hexapoda</taxon>
        <taxon>Insecta</taxon>
        <taxon>Pterygota</taxon>
        <taxon>Neoptera</taxon>
        <taxon>Endopterygota</taxon>
        <taxon>Diptera</taxon>
        <taxon>Nematocera</taxon>
        <taxon>Chironomoidea</taxon>
        <taxon>Chironomidae</taxon>
        <taxon>Chironominae</taxon>
        <taxon>Chironomus</taxon>
    </lineage>
</organism>
<keyword evidence="10" id="KW-1185">Reference proteome</keyword>
<protein>
    <recommendedName>
        <fullName evidence="3">glutathione transferase</fullName>
        <ecNumber evidence="3">2.5.1.18</ecNumber>
    </recommendedName>
    <alternativeName>
        <fullName evidence="5">GST class-theta</fullName>
    </alternativeName>
</protein>
<evidence type="ECO:0000256" key="5">
    <source>
        <dbReference type="ARBA" id="ARBA00041523"/>
    </source>
</evidence>
<dbReference type="Gene3D" id="3.40.30.10">
    <property type="entry name" value="Glutaredoxin"/>
    <property type="match status" value="1"/>
</dbReference>
<dbReference type="InterPro" id="IPR004045">
    <property type="entry name" value="Glutathione_S-Trfase_N"/>
</dbReference>
<dbReference type="InterPro" id="IPR004046">
    <property type="entry name" value="GST_C"/>
</dbReference>
<evidence type="ECO:0000256" key="3">
    <source>
        <dbReference type="ARBA" id="ARBA00012452"/>
    </source>
</evidence>
<dbReference type="EC" id="2.5.1.18" evidence="3"/>
<dbReference type="PANTHER" id="PTHR43969:SF9">
    <property type="entry name" value="GLUTATHIONE S TRANSFERASE D10, ISOFORM A-RELATED"/>
    <property type="match status" value="1"/>
</dbReference>
<dbReference type="Gene3D" id="1.20.1050.10">
    <property type="match status" value="1"/>
</dbReference>
<reference evidence="9" key="2">
    <citation type="submission" date="2022-10" db="EMBL/GenBank/DDBJ databases">
        <authorList>
            <consortium name="ENA_rothamsted_submissions"/>
            <consortium name="culmorum"/>
            <person name="King R."/>
        </authorList>
    </citation>
    <scope>NUCLEOTIDE SEQUENCE</scope>
</reference>
<accession>A0A9P0J5G0</accession>
<name>A0A9P0J5G0_9DIPT</name>
<evidence type="ECO:0000313" key="10">
    <source>
        <dbReference type="Proteomes" id="UP001153620"/>
    </source>
</evidence>
<evidence type="ECO:0000256" key="6">
    <source>
        <dbReference type="ARBA" id="ARBA00047960"/>
    </source>
</evidence>
<comment type="similarity">
    <text evidence="1">Belongs to the GST superfamily. Theta family.</text>
</comment>
<gene>
    <name evidence="9" type="ORF">CHIRRI_LOCUS11950</name>
</gene>
<evidence type="ECO:0000259" key="7">
    <source>
        <dbReference type="PROSITE" id="PS50404"/>
    </source>
</evidence>
<dbReference type="Proteomes" id="UP001153620">
    <property type="component" value="Chromosome 3"/>
</dbReference>
<comment type="catalytic activity">
    <reaction evidence="6">
        <text>RX + glutathione = an S-substituted glutathione + a halide anion + H(+)</text>
        <dbReference type="Rhea" id="RHEA:16437"/>
        <dbReference type="ChEBI" id="CHEBI:15378"/>
        <dbReference type="ChEBI" id="CHEBI:16042"/>
        <dbReference type="ChEBI" id="CHEBI:17792"/>
        <dbReference type="ChEBI" id="CHEBI:57925"/>
        <dbReference type="ChEBI" id="CHEBI:90779"/>
        <dbReference type="EC" id="2.5.1.18"/>
    </reaction>
</comment>
<dbReference type="PROSITE" id="PS50404">
    <property type="entry name" value="GST_NTER"/>
    <property type="match status" value="1"/>
</dbReference>
<comment type="subunit">
    <text evidence="2">Homodimer.</text>
</comment>
<evidence type="ECO:0000256" key="1">
    <source>
        <dbReference type="ARBA" id="ARBA00009899"/>
    </source>
</evidence>
<proteinExistence type="inferred from homology"/>
<evidence type="ECO:0000256" key="4">
    <source>
        <dbReference type="ARBA" id="ARBA00022679"/>
    </source>
</evidence>
<dbReference type="InterPro" id="IPR036282">
    <property type="entry name" value="Glutathione-S-Trfase_C_sf"/>
</dbReference>
<evidence type="ECO:0000259" key="8">
    <source>
        <dbReference type="PROSITE" id="PS50405"/>
    </source>
</evidence>
<dbReference type="PROSITE" id="PS50405">
    <property type="entry name" value="GST_CTER"/>
    <property type="match status" value="1"/>
</dbReference>